<dbReference type="EMBL" id="GANP01004075">
    <property type="protein sequence ID" value="JAB80393.1"/>
    <property type="molecule type" value="mRNA"/>
</dbReference>
<dbReference type="InterPro" id="IPR013083">
    <property type="entry name" value="Znf_RING/FYVE/PHD"/>
</dbReference>
<feature type="compositionally biased region" description="Basic and acidic residues" evidence="1">
    <location>
        <begin position="379"/>
        <end position="399"/>
    </location>
</feature>
<protein>
    <submittedName>
        <fullName evidence="2">Putative tumor necrosis factor receptor-associated factor 2</fullName>
    </submittedName>
</protein>
<feature type="compositionally biased region" description="Basic and acidic residues" evidence="1">
    <location>
        <begin position="332"/>
        <end position="343"/>
    </location>
</feature>
<organism evidence="2">
    <name type="scientific">Ixodes ricinus</name>
    <name type="common">Common tick</name>
    <name type="synonym">Acarus ricinus</name>
    <dbReference type="NCBI Taxonomy" id="34613"/>
    <lineage>
        <taxon>Eukaryota</taxon>
        <taxon>Metazoa</taxon>
        <taxon>Ecdysozoa</taxon>
        <taxon>Arthropoda</taxon>
        <taxon>Chelicerata</taxon>
        <taxon>Arachnida</taxon>
        <taxon>Acari</taxon>
        <taxon>Parasitiformes</taxon>
        <taxon>Ixodida</taxon>
        <taxon>Ixodoidea</taxon>
        <taxon>Ixodidae</taxon>
        <taxon>Ixodinae</taxon>
        <taxon>Ixodes</taxon>
    </lineage>
</organism>
<dbReference type="GO" id="GO:0005739">
    <property type="term" value="C:mitochondrion"/>
    <property type="evidence" value="ECO:0007669"/>
    <property type="project" value="TreeGrafter"/>
</dbReference>
<feature type="compositionally biased region" description="Low complexity" evidence="1">
    <location>
        <begin position="405"/>
        <end position="414"/>
    </location>
</feature>
<dbReference type="InterPro" id="IPR051986">
    <property type="entry name" value="Innate_Immune_Apopt_Reg"/>
</dbReference>
<dbReference type="PANTHER" id="PTHR16295:SF10">
    <property type="entry name" value="EXPRESSED PROTEIN"/>
    <property type="match status" value="1"/>
</dbReference>
<evidence type="ECO:0000256" key="1">
    <source>
        <dbReference type="SAM" id="MobiDB-lite"/>
    </source>
</evidence>
<evidence type="ECO:0000313" key="2">
    <source>
        <dbReference type="EMBL" id="JAB80393.1"/>
    </source>
</evidence>
<feature type="region of interest" description="Disordered" evidence="1">
    <location>
        <begin position="374"/>
        <end position="475"/>
    </location>
</feature>
<feature type="compositionally biased region" description="Basic and acidic residues" evidence="1">
    <location>
        <begin position="164"/>
        <end position="185"/>
    </location>
</feature>
<keyword evidence="2" id="KW-0675">Receptor</keyword>
<dbReference type="Gene3D" id="3.30.40.10">
    <property type="entry name" value="Zinc/RING finger domain, C3HC4 (zinc finger)"/>
    <property type="match status" value="2"/>
</dbReference>
<feature type="region of interest" description="Disordered" evidence="1">
    <location>
        <begin position="275"/>
        <end position="362"/>
    </location>
</feature>
<dbReference type="SUPFAM" id="SSF49599">
    <property type="entry name" value="TRAF domain-like"/>
    <property type="match status" value="1"/>
</dbReference>
<dbReference type="PANTHER" id="PTHR16295">
    <property type="entry name" value="TRAF-TYPE ZINC FINGER PROTEIN-RELATED"/>
    <property type="match status" value="1"/>
</dbReference>
<feature type="non-terminal residue" evidence="2">
    <location>
        <position position="475"/>
    </location>
</feature>
<dbReference type="AlphaFoldDB" id="V5I015"/>
<sequence>MPREVEYRDFPDGPIRIEFSDELPHWNMCAPCGMLSAEMYKDERGHFFCRVCVDANSQRKRIFCKHENRDVQLSDLNEATELVLSTQELTVFCPNKNQGCTKYCPLNNMEQHWVECPKKPNTKCKACDTMLPMKDLRDHKAHCPETYIQCNICHKGMSKRTYEHHRNECQRSPEHSKRGTIEKKSVPSVSLNASAPPSLMGPEPASMKDPDSSSTKSSTDEEKKSCKFCERPVKKCNYEKHLEVCLKREEECSHCSLPVCRVEWKTHEDMCEKNPVNIKQEPAPSVSKPRKKGKKNLTSDNEAKNSWPPKQLRSSDENSSKNSTYEFITSDEVERAAETKSENKTVWFKNDSPGDKWLPGTVEATSGHRMVQISLPEGQRCRHADQVRPHNTNSEDRARTPQVDVTTEAAAAFPTPQPPQPVVTSEQESGDTLRPTRRSSRDRRPPTSFGGPASKHAGTSAVAPYSPLRSTGNAM</sequence>
<accession>V5I015</accession>
<proteinExistence type="evidence at transcript level"/>
<name>V5I015_IXORI</name>
<reference evidence="2" key="1">
    <citation type="journal article" date="2015" name="Sci. Rep.">
        <title>Tissue- and time-dependent transcription in Ixodes ricinus salivary glands and midguts when blood feeding on the vertebrate host.</title>
        <authorList>
            <person name="Kotsyfakis M."/>
            <person name="Schwarz A."/>
            <person name="Erhart J."/>
            <person name="Ribeiro J.M."/>
        </authorList>
    </citation>
    <scope>NUCLEOTIDE SEQUENCE</scope>
    <source>
        <tissue evidence="2">Salivary gland and midgut</tissue>
    </source>
</reference>
<feature type="region of interest" description="Disordered" evidence="1">
    <location>
        <begin position="164"/>
        <end position="219"/>
    </location>
</feature>